<evidence type="ECO:0000256" key="1">
    <source>
        <dbReference type="ARBA" id="ARBA00013260"/>
    </source>
</evidence>
<gene>
    <name evidence="6" type="ORF">EW146_g7024</name>
</gene>
<comment type="caution">
    <text evidence="6">The sequence shown here is derived from an EMBL/GenBank/DDBJ whole genome shotgun (WGS) entry which is preliminary data.</text>
</comment>
<dbReference type="PROSITE" id="PS01196">
    <property type="entry name" value="PEPT_TRNA_HYDROL_2"/>
    <property type="match status" value="1"/>
</dbReference>
<dbReference type="PANTHER" id="PTHR17224">
    <property type="entry name" value="PEPTIDYL-TRNA HYDROLASE"/>
    <property type="match status" value="1"/>
</dbReference>
<evidence type="ECO:0000256" key="2">
    <source>
        <dbReference type="ARBA" id="ARBA00022555"/>
    </source>
</evidence>
<dbReference type="SUPFAM" id="SSF53178">
    <property type="entry name" value="Peptidyl-tRNA hydrolase-like"/>
    <property type="match status" value="1"/>
</dbReference>
<evidence type="ECO:0000313" key="6">
    <source>
        <dbReference type="EMBL" id="THH13163.1"/>
    </source>
</evidence>
<keyword evidence="4" id="KW-0694">RNA-binding</keyword>
<evidence type="ECO:0000256" key="5">
    <source>
        <dbReference type="ARBA" id="ARBA00038063"/>
    </source>
</evidence>
<dbReference type="EC" id="3.1.1.29" evidence="1"/>
<comment type="similarity">
    <text evidence="5">Belongs to the PTH family.</text>
</comment>
<keyword evidence="7" id="KW-1185">Reference proteome</keyword>
<dbReference type="GO" id="GO:0000049">
    <property type="term" value="F:tRNA binding"/>
    <property type="evidence" value="ECO:0007669"/>
    <property type="project" value="UniProtKB-KW"/>
</dbReference>
<dbReference type="Pfam" id="PF01195">
    <property type="entry name" value="Pept_tRNA_hydro"/>
    <property type="match status" value="1"/>
</dbReference>
<dbReference type="InterPro" id="IPR018171">
    <property type="entry name" value="Pept_tRNA_hydro_CS"/>
</dbReference>
<keyword evidence="3" id="KW-0378">Hydrolase</keyword>
<dbReference type="GO" id="GO:0004045">
    <property type="term" value="F:peptidyl-tRNA hydrolase activity"/>
    <property type="evidence" value="ECO:0007669"/>
    <property type="project" value="UniProtKB-EC"/>
</dbReference>
<protein>
    <recommendedName>
        <fullName evidence="1">peptidyl-tRNA hydrolase</fullName>
        <ecNumber evidence="1">3.1.1.29</ecNumber>
    </recommendedName>
</protein>
<evidence type="ECO:0000256" key="4">
    <source>
        <dbReference type="ARBA" id="ARBA00022884"/>
    </source>
</evidence>
<dbReference type="AlphaFoldDB" id="A0A4V3XEC6"/>
<evidence type="ECO:0000313" key="7">
    <source>
        <dbReference type="Proteomes" id="UP000310158"/>
    </source>
</evidence>
<keyword evidence="2" id="KW-0820">tRNA-binding</keyword>
<reference evidence="6 7" key="1">
    <citation type="submission" date="2019-02" db="EMBL/GenBank/DDBJ databases">
        <title>Genome sequencing of the rare red list fungi Bondarzewia mesenterica.</title>
        <authorList>
            <person name="Buettner E."/>
            <person name="Kellner H."/>
        </authorList>
    </citation>
    <scope>NUCLEOTIDE SEQUENCE [LARGE SCALE GENOMIC DNA]</scope>
    <source>
        <strain evidence="6 7">DSM 108281</strain>
    </source>
</reference>
<proteinExistence type="inferred from homology"/>
<dbReference type="PANTHER" id="PTHR17224:SF1">
    <property type="entry name" value="PEPTIDYL-TRNA HYDROLASE"/>
    <property type="match status" value="1"/>
</dbReference>
<dbReference type="InterPro" id="IPR001328">
    <property type="entry name" value="Pept_tRNA_hydro"/>
</dbReference>
<sequence length="147" mass="16181">MNKTLRGYFAETKATIGEKSVEIAFFKPEALMNITGPPTAEALRKTVRSPSSLIVIHDSLEHQPASLSPKFGGSASGHNGIRSVISAVGTRDFHRLRIGIGRSTYVASYVLGRLNSHERQYWSQNGEGIDKVWEQIEKIAMQNGVAR</sequence>
<dbReference type="EMBL" id="SGPL01000381">
    <property type="protein sequence ID" value="THH13163.1"/>
    <property type="molecule type" value="Genomic_DNA"/>
</dbReference>
<name>A0A4V3XEC6_9AGAM</name>
<dbReference type="OrthoDB" id="1711136at2759"/>
<dbReference type="Proteomes" id="UP000310158">
    <property type="component" value="Unassembled WGS sequence"/>
</dbReference>
<organism evidence="6 7">
    <name type="scientific">Bondarzewia mesenterica</name>
    <dbReference type="NCBI Taxonomy" id="1095465"/>
    <lineage>
        <taxon>Eukaryota</taxon>
        <taxon>Fungi</taxon>
        <taxon>Dikarya</taxon>
        <taxon>Basidiomycota</taxon>
        <taxon>Agaricomycotina</taxon>
        <taxon>Agaricomycetes</taxon>
        <taxon>Russulales</taxon>
        <taxon>Bondarzewiaceae</taxon>
        <taxon>Bondarzewia</taxon>
    </lineage>
</organism>
<dbReference type="InterPro" id="IPR036416">
    <property type="entry name" value="Pept_tRNA_hydro_sf"/>
</dbReference>
<evidence type="ECO:0000256" key="3">
    <source>
        <dbReference type="ARBA" id="ARBA00022801"/>
    </source>
</evidence>
<accession>A0A4V3XEC6</accession>
<dbReference type="Gene3D" id="3.40.50.1470">
    <property type="entry name" value="Peptidyl-tRNA hydrolase"/>
    <property type="match status" value="1"/>
</dbReference>